<name>A0A552G749_MICAE</name>
<organism evidence="1 2">
    <name type="scientific">Microcystis aeruginosa Ma_QC_Ch_20071001_S25D</name>
    <dbReference type="NCBI Taxonomy" id="2486250"/>
    <lineage>
        <taxon>Bacteria</taxon>
        <taxon>Bacillati</taxon>
        <taxon>Cyanobacteriota</taxon>
        <taxon>Cyanophyceae</taxon>
        <taxon>Oscillatoriophycideae</taxon>
        <taxon>Chroococcales</taxon>
        <taxon>Microcystaceae</taxon>
        <taxon>Microcystis</taxon>
    </lineage>
</organism>
<dbReference type="EMBL" id="SFBE01000017">
    <property type="protein sequence ID" value="TRU54717.1"/>
    <property type="molecule type" value="Genomic_DNA"/>
</dbReference>
<evidence type="ECO:0000313" key="1">
    <source>
        <dbReference type="EMBL" id="TRU54717.1"/>
    </source>
</evidence>
<protein>
    <submittedName>
        <fullName evidence="1">Uncharacterized protein</fullName>
    </submittedName>
</protein>
<evidence type="ECO:0000313" key="2">
    <source>
        <dbReference type="Proteomes" id="UP000316958"/>
    </source>
</evidence>
<dbReference type="Proteomes" id="UP000316958">
    <property type="component" value="Unassembled WGS sequence"/>
</dbReference>
<sequence>MFNLANMLLGMIWGKVRAIALKWGNMPKVSTYRYSENCYTESFCIICSYTYITRSRKQKV</sequence>
<reference evidence="1 2" key="1">
    <citation type="submission" date="2019-01" db="EMBL/GenBank/DDBJ databases">
        <title>Coherence of Microcystis species and biogeography revealed through population genomics.</title>
        <authorList>
            <person name="Perez-Carrascal O.M."/>
            <person name="Terrat Y."/>
            <person name="Giani A."/>
            <person name="Fortin N."/>
            <person name="Tromas N."/>
            <person name="Shapiro B.J."/>
        </authorList>
    </citation>
    <scope>NUCLEOTIDE SEQUENCE [LARGE SCALE GENOMIC DNA]</scope>
    <source>
        <strain evidence="1">Ma_QC_Ch_20071001_S25D</strain>
    </source>
</reference>
<gene>
    <name evidence="1" type="ORF">EWV57_00875</name>
</gene>
<comment type="caution">
    <text evidence="1">The sequence shown here is derived from an EMBL/GenBank/DDBJ whole genome shotgun (WGS) entry which is preliminary data.</text>
</comment>
<accession>A0A552G749</accession>
<dbReference type="AlphaFoldDB" id="A0A552G749"/>
<proteinExistence type="predicted"/>